<dbReference type="AlphaFoldDB" id="A0A380WAM3"/>
<evidence type="ECO:0000313" key="2">
    <source>
        <dbReference type="EMBL" id="SUU85195.1"/>
    </source>
</evidence>
<proteinExistence type="predicted"/>
<dbReference type="OrthoDB" id="9913120at2"/>
<reference evidence="2 3" key="1">
    <citation type="submission" date="2018-06" db="EMBL/GenBank/DDBJ databases">
        <authorList>
            <consortium name="Pathogen Informatics"/>
            <person name="Doyle S."/>
        </authorList>
    </citation>
    <scope>NUCLEOTIDE SEQUENCE [LARGE SCALE GENOMIC DNA]</scope>
    <source>
        <strain evidence="2 3">NCTC12722</strain>
    </source>
</reference>
<feature type="compositionally biased region" description="Polar residues" evidence="1">
    <location>
        <begin position="10"/>
        <end position="19"/>
    </location>
</feature>
<organism evidence="2 3">
    <name type="scientific">Afipia felis</name>
    <name type="common">Cat scratch disease bacillus</name>
    <dbReference type="NCBI Taxonomy" id="1035"/>
    <lineage>
        <taxon>Bacteria</taxon>
        <taxon>Pseudomonadati</taxon>
        <taxon>Pseudomonadota</taxon>
        <taxon>Alphaproteobacteria</taxon>
        <taxon>Hyphomicrobiales</taxon>
        <taxon>Nitrobacteraceae</taxon>
        <taxon>Afipia</taxon>
    </lineage>
</organism>
<dbReference type="EMBL" id="UIGB01000001">
    <property type="protein sequence ID" value="SUU85195.1"/>
    <property type="molecule type" value="Genomic_DNA"/>
</dbReference>
<evidence type="ECO:0000256" key="1">
    <source>
        <dbReference type="SAM" id="MobiDB-lite"/>
    </source>
</evidence>
<name>A0A380WAM3_AFIFE</name>
<protein>
    <submittedName>
        <fullName evidence="2">Uncharacterized protein</fullName>
    </submittedName>
</protein>
<gene>
    <name evidence="2" type="ORF">NCTC12722_02405</name>
</gene>
<feature type="region of interest" description="Disordered" evidence="1">
    <location>
        <begin position="1"/>
        <end position="66"/>
    </location>
</feature>
<sequence length="66" mass="6847">MSVHPGKDSLTANATSTGKVQKDNVHRFVPRASQTHQTPAPAAPERPPIRGSEDFSGGDDPGPTAA</sequence>
<evidence type="ECO:0000313" key="3">
    <source>
        <dbReference type="Proteomes" id="UP000254343"/>
    </source>
</evidence>
<accession>A0A380WAM3</accession>
<dbReference type="Proteomes" id="UP000254343">
    <property type="component" value="Unassembled WGS sequence"/>
</dbReference>